<gene>
    <name evidence="3" type="ORF">PQO05_12260</name>
</gene>
<dbReference type="SUPFAM" id="SSF51182">
    <property type="entry name" value="RmlC-like cupins"/>
    <property type="match status" value="1"/>
</dbReference>
<dbReference type="InterPro" id="IPR014710">
    <property type="entry name" value="RmlC-like_jellyroll"/>
</dbReference>
<dbReference type="EMBL" id="CP117167">
    <property type="protein sequence ID" value="WCT14709.1"/>
    <property type="molecule type" value="Genomic_DNA"/>
</dbReference>
<dbReference type="RefSeq" id="WP_273633205.1">
    <property type="nucleotide sequence ID" value="NZ_CP117167.1"/>
</dbReference>
<proteinExistence type="predicted"/>
<evidence type="ECO:0000256" key="2">
    <source>
        <dbReference type="ARBA" id="ARBA00022679"/>
    </source>
</evidence>
<keyword evidence="2" id="KW-0808">Transferase</keyword>
<dbReference type="PANTHER" id="PTHR36540:SF1">
    <property type="entry name" value="PYRIMIDINE_PURINE NUCLEOSIDE PHOSPHORYLASE"/>
    <property type="match status" value="1"/>
</dbReference>
<name>A0ABY7TF32_9SPHI</name>
<dbReference type="PANTHER" id="PTHR36540">
    <property type="entry name" value="PYRIMIDINE/PURINE NUCLEOSIDE PHOSPHORYLASE"/>
    <property type="match status" value="1"/>
</dbReference>
<dbReference type="Gene3D" id="2.60.120.10">
    <property type="entry name" value="Jelly Rolls"/>
    <property type="match status" value="1"/>
</dbReference>
<dbReference type="InterPro" id="IPR009664">
    <property type="entry name" value="Ppnp"/>
</dbReference>
<protein>
    <submittedName>
        <fullName evidence="3">Pyrimidine/purine nucleoside phosphorylase</fullName>
    </submittedName>
</protein>
<dbReference type="Pfam" id="PF06865">
    <property type="entry name" value="Ppnp"/>
    <property type="match status" value="1"/>
</dbReference>
<keyword evidence="1" id="KW-0328">Glycosyltransferase</keyword>
<evidence type="ECO:0000313" key="3">
    <source>
        <dbReference type="EMBL" id="WCT14709.1"/>
    </source>
</evidence>
<organism evidence="3 4">
    <name type="scientific">Mucilaginibacter jinjuensis</name>
    <dbReference type="NCBI Taxonomy" id="1176721"/>
    <lineage>
        <taxon>Bacteria</taxon>
        <taxon>Pseudomonadati</taxon>
        <taxon>Bacteroidota</taxon>
        <taxon>Sphingobacteriia</taxon>
        <taxon>Sphingobacteriales</taxon>
        <taxon>Sphingobacteriaceae</taxon>
        <taxon>Mucilaginibacter</taxon>
    </lineage>
</organism>
<keyword evidence="4" id="KW-1185">Reference proteome</keyword>
<evidence type="ECO:0000256" key="1">
    <source>
        <dbReference type="ARBA" id="ARBA00022676"/>
    </source>
</evidence>
<dbReference type="Proteomes" id="UP001216139">
    <property type="component" value="Chromosome"/>
</dbReference>
<sequence>MSNPTDTVSHNTYFDGKVQSLGLQTTDGKATVGVMKAGSYEFGTSSPEKMIIVAGTAKVSLDGETWNTYGPQGIFDVQANVKFQISCEADLAYICYYE</sequence>
<dbReference type="InterPro" id="IPR011051">
    <property type="entry name" value="RmlC_Cupin_sf"/>
</dbReference>
<reference evidence="3 4" key="1">
    <citation type="submission" date="2023-02" db="EMBL/GenBank/DDBJ databases">
        <title>Genome sequence of Mucilaginibacter jinjuensis strain KACC 16571.</title>
        <authorList>
            <person name="Kim S."/>
            <person name="Heo J."/>
            <person name="Kwon S.-W."/>
        </authorList>
    </citation>
    <scope>NUCLEOTIDE SEQUENCE [LARGE SCALE GENOMIC DNA]</scope>
    <source>
        <strain evidence="3 4">KACC 16571</strain>
    </source>
</reference>
<accession>A0ABY7TF32</accession>
<evidence type="ECO:0000313" key="4">
    <source>
        <dbReference type="Proteomes" id="UP001216139"/>
    </source>
</evidence>